<proteinExistence type="predicted"/>
<dbReference type="EMBL" id="JABENB010000001">
    <property type="protein sequence ID" value="NNG39347.1"/>
    <property type="molecule type" value="Genomic_DNA"/>
</dbReference>
<keyword evidence="2" id="KW-0378">Hydrolase</keyword>
<reference evidence="2 3" key="1">
    <citation type="submission" date="2020-05" db="EMBL/GenBank/DDBJ databases">
        <title>Flexivirga sp. ID2601S isolated from air conditioner.</title>
        <authorList>
            <person name="Kim D.H."/>
        </authorList>
    </citation>
    <scope>NUCLEOTIDE SEQUENCE [LARGE SCALE GENOMIC DNA]</scope>
    <source>
        <strain evidence="2 3">ID2601S</strain>
    </source>
</reference>
<dbReference type="SUPFAM" id="SSF53474">
    <property type="entry name" value="alpha/beta-Hydrolases"/>
    <property type="match status" value="1"/>
</dbReference>
<dbReference type="RefSeq" id="WP_171154018.1">
    <property type="nucleotide sequence ID" value="NZ_JABENB010000001.1"/>
</dbReference>
<sequence length="240" mass="25516">MSDTPRPTVRRYDANGIAIAVRSWPTEQADHPPLVLLPGTGATANDWDEIAAELSRDRPVHAIDLRGHGASDRPGRYSIALLAGDVAALLPQLGNRLDLIGHSLGGLVAVQAIAKGGSDARAAMRRLVLEDVGVPRPHRPNPPTRPEGELDFDWEVVRQVRPEIDDPDPSWPELLAKVGAPTLAISGGPSSFVPEADVAALAAALTDGRMTTIDAGHLVHATRPTEFVTAIRAHLDPTDT</sequence>
<dbReference type="Proteomes" id="UP000557772">
    <property type="component" value="Unassembled WGS sequence"/>
</dbReference>
<comment type="caution">
    <text evidence="2">The sequence shown here is derived from an EMBL/GenBank/DDBJ whole genome shotgun (WGS) entry which is preliminary data.</text>
</comment>
<dbReference type="AlphaFoldDB" id="A0A849AHK8"/>
<evidence type="ECO:0000313" key="3">
    <source>
        <dbReference type="Proteomes" id="UP000557772"/>
    </source>
</evidence>
<keyword evidence="3" id="KW-1185">Reference proteome</keyword>
<gene>
    <name evidence="2" type="ORF">HJ588_08670</name>
</gene>
<name>A0A849AHK8_9MICO</name>
<dbReference type="PANTHER" id="PTHR43194:SF2">
    <property type="entry name" value="PEROXISOMAL MEMBRANE PROTEIN LPX1"/>
    <property type="match status" value="1"/>
</dbReference>
<organism evidence="2 3">
    <name type="scientific">Flexivirga aerilata</name>
    <dbReference type="NCBI Taxonomy" id="1656889"/>
    <lineage>
        <taxon>Bacteria</taxon>
        <taxon>Bacillati</taxon>
        <taxon>Actinomycetota</taxon>
        <taxon>Actinomycetes</taxon>
        <taxon>Micrococcales</taxon>
        <taxon>Dermacoccaceae</taxon>
        <taxon>Flexivirga</taxon>
    </lineage>
</organism>
<accession>A0A849AHK8</accession>
<dbReference type="PANTHER" id="PTHR43194">
    <property type="entry name" value="HYDROLASE ALPHA/BETA FOLD FAMILY"/>
    <property type="match status" value="1"/>
</dbReference>
<dbReference type="InterPro" id="IPR050228">
    <property type="entry name" value="Carboxylesterase_BioH"/>
</dbReference>
<protein>
    <submittedName>
        <fullName evidence="2">Alpha/beta fold hydrolase</fullName>
    </submittedName>
</protein>
<dbReference type="Pfam" id="PF12697">
    <property type="entry name" value="Abhydrolase_6"/>
    <property type="match status" value="1"/>
</dbReference>
<feature type="domain" description="AB hydrolase-1" evidence="1">
    <location>
        <begin position="34"/>
        <end position="228"/>
    </location>
</feature>
<evidence type="ECO:0000313" key="2">
    <source>
        <dbReference type="EMBL" id="NNG39347.1"/>
    </source>
</evidence>
<dbReference type="InterPro" id="IPR029058">
    <property type="entry name" value="AB_hydrolase_fold"/>
</dbReference>
<dbReference type="Gene3D" id="3.40.50.1820">
    <property type="entry name" value="alpha/beta hydrolase"/>
    <property type="match status" value="2"/>
</dbReference>
<dbReference type="InterPro" id="IPR000073">
    <property type="entry name" value="AB_hydrolase_1"/>
</dbReference>
<dbReference type="GO" id="GO:0016787">
    <property type="term" value="F:hydrolase activity"/>
    <property type="evidence" value="ECO:0007669"/>
    <property type="project" value="UniProtKB-KW"/>
</dbReference>
<evidence type="ECO:0000259" key="1">
    <source>
        <dbReference type="Pfam" id="PF12697"/>
    </source>
</evidence>